<feature type="transmembrane region" description="Helical" evidence="8">
    <location>
        <begin position="468"/>
        <end position="489"/>
    </location>
</feature>
<dbReference type="Gene3D" id="1.20.1640.10">
    <property type="entry name" value="Multidrug efflux transporter AcrB transmembrane domain"/>
    <property type="match status" value="2"/>
</dbReference>
<evidence type="ECO:0000256" key="4">
    <source>
        <dbReference type="ARBA" id="ARBA00022519"/>
    </source>
</evidence>
<keyword evidence="6 8" id="KW-1133">Transmembrane helix</keyword>
<dbReference type="SUPFAM" id="SSF82693">
    <property type="entry name" value="Multidrug efflux transporter AcrB pore domain, PN1, PN2, PC1 and PC2 subdomains"/>
    <property type="match status" value="3"/>
</dbReference>
<keyword evidence="7 8" id="KW-0472">Membrane</keyword>
<sequence>MKLSEVSIKRPVFAIVINIILILLGLIGLDRMSIREYPDIDVPIISIRTSYQGASPEIIETQVTKVIEDAVTSIDGIDYIASDSRRGSSSINITFNPNKNIEEAANDVRDRVARAKRSLPDEVDDPIIQKSDSDADPVVILALSSDQYSAIELTKMIETIVQPQIELLDGVANVTLWGGREPVMRIWIDPQKMAILDVTVNDVESALRAQNVEIPAGTIKSSTQEFSIVARTDLNQVEEFRNIIIKVADNDVTENRPIVRLSDVALVELGGVEESSRPRLNGKPGVGVAVIKQSVANPLTLSADIRALLPALQESLPEGVQIAVTSDSSVFINKSLGSVYSTIIEALIFVGVIIFIFLRNWRATLIPMVTVPISLVGTLFVMYLLGYSINTLTLLAFVLAIGLVVDDAIVMLENIHRHIEEGLSPIKAAFIGSKEIGFAIIAMTITLAAVFLPLTFTQGRIGKLFVEFAVTLSVTVLISGFTALTLSPMMCSRLLLSHRAEEASETKPRKWGITRLFHRISDGIEWCLNKLTEGYGRLLHWLVKARYFVLLFMVVIFAGAGWFYTKLPQELSPTEDRGMIRVMAITPEGATVDFTDRYFTEVEDHLLDNLDDGTTVYAISGISMGAIAFVTLPDWDDRNESQMEITSRLNKGLQNTALGLRVFASNPQSLGQRGDSKDVQIVIRSNDSFEKLDGQVTEIMEKMRENPLLISPDNDLRMNTPQLEVSVDREKLALLGIDVSVVGRTLETALGGRNVTRYKEGAEQYDVMVQVDPQKRSQPKDLEGIYVRSQYGEMVPLSNFVTVEETIAPQNLRHFNKLRSATISANLESGVSQGEGIAIVENIIREVIPEAMLDYQGSSREFIASGASMVLIFMMALLFIYLVLAAQFESWIDPFIILFSVPLAGFGALGALYLVGGTINIYSQIGLVTLVGLITKHGILIVEFANQIREEGVSKVEAVIRSATLRLRPILMTTGAMVLGSIPLALAIGAGAESRQAIGWVIVGGMSVGTFFTLIVVPIVYLFIGGRKRRQNPELHNSTTDHNEMAV</sequence>
<feature type="transmembrane region" description="Helical" evidence="8">
    <location>
        <begin position="862"/>
        <end position="884"/>
    </location>
</feature>
<dbReference type="PANTHER" id="PTHR32063">
    <property type="match status" value="1"/>
</dbReference>
<feature type="transmembrane region" description="Helical" evidence="8">
    <location>
        <begin position="12"/>
        <end position="29"/>
    </location>
</feature>
<dbReference type="RefSeq" id="WP_109188794.1">
    <property type="nucleotide sequence ID" value="NZ_BMYA01000005.1"/>
</dbReference>
<reference evidence="10" key="1">
    <citation type="submission" date="2018-05" db="EMBL/GenBank/DDBJ databases">
        <title>Ignatzschineria dubaiensis sp. nov., isolated from necrotic foot tissues of dromedaries (Camelus dromedarius) and associated maggots in Dubai, United Arab Emirates.</title>
        <authorList>
            <person name="Tsang C.C."/>
            <person name="Tang J.Y.M."/>
            <person name="Fong J.Y.H."/>
            <person name="Kinne J."/>
            <person name="Lee H.H."/>
            <person name="Joseph M."/>
            <person name="Jose S."/>
            <person name="Schuster R.K."/>
            <person name="Tang Y."/>
            <person name="Sivakumar S."/>
            <person name="Chen J.H.K."/>
            <person name="Teng J.L.L."/>
            <person name="Lau S.K.P."/>
            <person name="Wernery U."/>
            <person name="Woo P.C.Y."/>
        </authorList>
    </citation>
    <scope>NUCLEOTIDE SEQUENCE [LARGE SCALE GENOMIC DNA]</scope>
    <source>
        <strain evidence="10">KCTC 22644</strain>
    </source>
</reference>
<dbReference type="Gene3D" id="3.30.70.1320">
    <property type="entry name" value="Multidrug efflux transporter AcrB pore domain like"/>
    <property type="match status" value="1"/>
</dbReference>
<dbReference type="GO" id="GO:0042910">
    <property type="term" value="F:xenobiotic transmembrane transporter activity"/>
    <property type="evidence" value="ECO:0007669"/>
    <property type="project" value="TreeGrafter"/>
</dbReference>
<accession>A0A2U2AFS7</accession>
<dbReference type="InterPro" id="IPR027463">
    <property type="entry name" value="AcrB_DN_DC_subdom"/>
</dbReference>
<dbReference type="EMBL" id="QEWQ01000002">
    <property type="protein sequence ID" value="PWD81429.1"/>
    <property type="molecule type" value="Genomic_DNA"/>
</dbReference>
<dbReference type="Proteomes" id="UP000245020">
    <property type="component" value="Unassembled WGS sequence"/>
</dbReference>
<dbReference type="Pfam" id="PF00873">
    <property type="entry name" value="ACR_tran"/>
    <property type="match status" value="1"/>
</dbReference>
<feature type="transmembrane region" description="Helical" evidence="8">
    <location>
        <begin position="339"/>
        <end position="358"/>
    </location>
</feature>
<feature type="transmembrane region" description="Helical" evidence="8">
    <location>
        <begin position="365"/>
        <end position="386"/>
    </location>
</feature>
<dbReference type="OrthoDB" id="9757904at2"/>
<dbReference type="Gene3D" id="3.30.70.1440">
    <property type="entry name" value="Multidrug efflux transporter AcrB pore domain"/>
    <property type="match status" value="1"/>
</dbReference>
<comment type="subcellular location">
    <subcellularLocation>
        <location evidence="1">Cell inner membrane</location>
        <topology evidence="1">Multi-pass membrane protein</topology>
    </subcellularLocation>
</comment>
<evidence type="ECO:0000313" key="10">
    <source>
        <dbReference type="Proteomes" id="UP000245020"/>
    </source>
</evidence>
<keyword evidence="3" id="KW-1003">Cell membrane</keyword>
<dbReference type="InterPro" id="IPR001036">
    <property type="entry name" value="Acrflvin-R"/>
</dbReference>
<dbReference type="PANTHER" id="PTHR32063:SF28">
    <property type="entry name" value="BLR2861 PROTEIN"/>
    <property type="match status" value="1"/>
</dbReference>
<keyword evidence="5 8" id="KW-0812">Transmembrane</keyword>
<keyword evidence="2" id="KW-0813">Transport</keyword>
<organism evidence="9 10">
    <name type="scientific">Ignatzschineria ureiclastica</name>
    <dbReference type="NCBI Taxonomy" id="472582"/>
    <lineage>
        <taxon>Bacteria</taxon>
        <taxon>Pseudomonadati</taxon>
        <taxon>Pseudomonadota</taxon>
        <taxon>Gammaproteobacteria</taxon>
        <taxon>Cardiobacteriales</taxon>
        <taxon>Ignatzschineriaceae</taxon>
        <taxon>Ignatzschineria</taxon>
    </lineage>
</organism>
<evidence type="ECO:0000256" key="5">
    <source>
        <dbReference type="ARBA" id="ARBA00022692"/>
    </source>
</evidence>
<evidence type="ECO:0000256" key="6">
    <source>
        <dbReference type="ARBA" id="ARBA00022989"/>
    </source>
</evidence>
<evidence type="ECO:0000256" key="1">
    <source>
        <dbReference type="ARBA" id="ARBA00004429"/>
    </source>
</evidence>
<feature type="transmembrane region" description="Helical" evidence="8">
    <location>
        <begin position="970"/>
        <end position="992"/>
    </location>
</feature>
<evidence type="ECO:0000256" key="8">
    <source>
        <dbReference type="SAM" id="Phobius"/>
    </source>
</evidence>
<dbReference type="FunFam" id="1.20.1640.10:FF:000001">
    <property type="entry name" value="Efflux pump membrane transporter"/>
    <property type="match status" value="1"/>
</dbReference>
<feature type="transmembrane region" description="Helical" evidence="8">
    <location>
        <begin position="436"/>
        <end position="456"/>
    </location>
</feature>
<evidence type="ECO:0000256" key="7">
    <source>
        <dbReference type="ARBA" id="ARBA00023136"/>
    </source>
</evidence>
<evidence type="ECO:0000256" key="3">
    <source>
        <dbReference type="ARBA" id="ARBA00022475"/>
    </source>
</evidence>
<feature type="transmembrane region" description="Helical" evidence="8">
    <location>
        <begin position="998"/>
        <end position="1024"/>
    </location>
</feature>
<keyword evidence="4" id="KW-0997">Cell inner membrane</keyword>
<comment type="caution">
    <text evidence="9">The sequence shown here is derived from an EMBL/GenBank/DDBJ whole genome shotgun (WGS) entry which is preliminary data.</text>
</comment>
<name>A0A2U2AFS7_9GAMM</name>
<keyword evidence="10" id="KW-1185">Reference proteome</keyword>
<evidence type="ECO:0000256" key="2">
    <source>
        <dbReference type="ARBA" id="ARBA00022448"/>
    </source>
</evidence>
<feature type="transmembrane region" description="Helical" evidence="8">
    <location>
        <begin position="896"/>
        <end position="915"/>
    </location>
</feature>
<dbReference type="GO" id="GO:0005886">
    <property type="term" value="C:plasma membrane"/>
    <property type="evidence" value="ECO:0007669"/>
    <property type="project" value="UniProtKB-SubCell"/>
</dbReference>
<dbReference type="SUPFAM" id="SSF82714">
    <property type="entry name" value="Multidrug efflux transporter AcrB TolC docking domain, DN and DC subdomains"/>
    <property type="match status" value="2"/>
</dbReference>
<gene>
    <name evidence="9" type="ORF">DC083_02990</name>
</gene>
<feature type="transmembrane region" description="Helical" evidence="8">
    <location>
        <begin position="547"/>
        <end position="564"/>
    </location>
</feature>
<dbReference type="AlphaFoldDB" id="A0A2U2AFS7"/>
<feature type="transmembrane region" description="Helical" evidence="8">
    <location>
        <begin position="392"/>
        <end position="415"/>
    </location>
</feature>
<dbReference type="PRINTS" id="PR00702">
    <property type="entry name" value="ACRIFLAVINRP"/>
</dbReference>
<dbReference type="Gene3D" id="3.30.2090.10">
    <property type="entry name" value="Multidrug efflux transporter AcrB TolC docking domain, DN and DC subdomains"/>
    <property type="match status" value="2"/>
</dbReference>
<dbReference type="Gene3D" id="3.30.70.1430">
    <property type="entry name" value="Multidrug efflux transporter AcrB pore domain"/>
    <property type="match status" value="2"/>
</dbReference>
<evidence type="ECO:0000313" key="9">
    <source>
        <dbReference type="EMBL" id="PWD81429.1"/>
    </source>
</evidence>
<proteinExistence type="predicted"/>
<dbReference type="SUPFAM" id="SSF82866">
    <property type="entry name" value="Multidrug efflux transporter AcrB transmembrane domain"/>
    <property type="match status" value="2"/>
</dbReference>
<protein>
    <submittedName>
        <fullName evidence="9">Multidrug transporter AcrB</fullName>
    </submittedName>
</protein>